<keyword evidence="7 11" id="KW-1133">Transmembrane helix</keyword>
<keyword evidence="8 11" id="KW-0472">Membrane</keyword>
<evidence type="ECO:0000256" key="1">
    <source>
        <dbReference type="ARBA" id="ARBA00004377"/>
    </source>
</evidence>
<dbReference type="Proteomes" id="UP000243488">
    <property type="component" value="Chromosome"/>
</dbReference>
<comment type="subcellular location">
    <subcellularLocation>
        <location evidence="1">Cell inner membrane</location>
        <topology evidence="1">Single-pass membrane protein</topology>
    </subcellularLocation>
</comment>
<dbReference type="InterPro" id="IPR045584">
    <property type="entry name" value="Pilin-like"/>
</dbReference>
<keyword evidence="4" id="KW-0488">Methylation</keyword>
<evidence type="ECO:0000256" key="9">
    <source>
        <dbReference type="ARBA" id="ARBA00025772"/>
    </source>
</evidence>
<dbReference type="KEGG" id="ppha:BVH74_08530"/>
<proteinExistence type="inferred from homology"/>
<evidence type="ECO:0000256" key="10">
    <source>
        <dbReference type="ARBA" id="ARBA00030775"/>
    </source>
</evidence>
<keyword evidence="5" id="KW-0997">Cell inner membrane</keyword>
<reference evidence="13 14" key="1">
    <citation type="submission" date="2017-03" db="EMBL/GenBank/DDBJ databases">
        <title>Complete genome sequence of the novel DNRA strain Pseudomonas sp. S-6-2 isolated from Chinese polluted river sediment. Journal of Biotechnology.</title>
        <authorList>
            <person name="Li J."/>
            <person name="Xiang F."/>
            <person name="Wang L."/>
            <person name="Xi L."/>
            <person name="Liu J."/>
        </authorList>
    </citation>
    <scope>NUCLEOTIDE SEQUENCE [LARGE SCALE GENOMIC DNA]</scope>
    <source>
        <strain evidence="13 14">S-6-2</strain>
    </source>
</reference>
<dbReference type="RefSeq" id="WP_080049645.1">
    <property type="nucleotide sequence ID" value="NZ_CP020100.1"/>
</dbReference>
<dbReference type="Pfam" id="PF07963">
    <property type="entry name" value="N_methyl"/>
    <property type="match status" value="1"/>
</dbReference>
<dbReference type="GO" id="GO:0005886">
    <property type="term" value="C:plasma membrane"/>
    <property type="evidence" value="ECO:0007669"/>
    <property type="project" value="UniProtKB-SubCell"/>
</dbReference>
<organism evidence="13 14">
    <name type="scientific">Halopseudomonas phragmitis</name>
    <dbReference type="NCBI Taxonomy" id="1931241"/>
    <lineage>
        <taxon>Bacteria</taxon>
        <taxon>Pseudomonadati</taxon>
        <taxon>Pseudomonadota</taxon>
        <taxon>Gammaproteobacteria</taxon>
        <taxon>Pseudomonadales</taxon>
        <taxon>Pseudomonadaceae</taxon>
        <taxon>Halopseudomonas</taxon>
    </lineage>
</organism>
<feature type="transmembrane region" description="Helical" evidence="11">
    <location>
        <begin position="21"/>
        <end position="45"/>
    </location>
</feature>
<evidence type="ECO:0000313" key="14">
    <source>
        <dbReference type="Proteomes" id="UP000243488"/>
    </source>
</evidence>
<feature type="domain" description="General secretion pathway GspH" evidence="12">
    <location>
        <begin position="56"/>
        <end position="162"/>
    </location>
</feature>
<keyword evidence="14" id="KW-1185">Reference proteome</keyword>
<accession>A0A1V0B4D2</accession>
<evidence type="ECO:0000256" key="5">
    <source>
        <dbReference type="ARBA" id="ARBA00022519"/>
    </source>
</evidence>
<comment type="similarity">
    <text evidence="9">Belongs to the GSP H family.</text>
</comment>
<dbReference type="NCBIfam" id="TIGR02532">
    <property type="entry name" value="IV_pilin_GFxxxE"/>
    <property type="match status" value="1"/>
</dbReference>
<evidence type="ECO:0000256" key="4">
    <source>
        <dbReference type="ARBA" id="ARBA00022481"/>
    </source>
</evidence>
<dbReference type="Pfam" id="PF12019">
    <property type="entry name" value="GspH"/>
    <property type="match status" value="1"/>
</dbReference>
<evidence type="ECO:0000256" key="6">
    <source>
        <dbReference type="ARBA" id="ARBA00022692"/>
    </source>
</evidence>
<evidence type="ECO:0000256" key="7">
    <source>
        <dbReference type="ARBA" id="ARBA00022989"/>
    </source>
</evidence>
<dbReference type="InterPro" id="IPR022346">
    <property type="entry name" value="T2SS_GspH"/>
</dbReference>
<dbReference type="SUPFAM" id="SSF54523">
    <property type="entry name" value="Pili subunits"/>
    <property type="match status" value="1"/>
</dbReference>
<name>A0A1V0B4D2_9GAMM</name>
<dbReference type="PROSITE" id="PS00409">
    <property type="entry name" value="PROKAR_NTER_METHYL"/>
    <property type="match status" value="1"/>
</dbReference>
<evidence type="ECO:0000256" key="3">
    <source>
        <dbReference type="ARBA" id="ARBA00022475"/>
    </source>
</evidence>
<dbReference type="GO" id="GO:0015627">
    <property type="term" value="C:type II protein secretion system complex"/>
    <property type="evidence" value="ECO:0007669"/>
    <property type="project" value="InterPro"/>
</dbReference>
<gene>
    <name evidence="13" type="ORF">BVH74_08530</name>
</gene>
<evidence type="ECO:0000313" key="13">
    <source>
        <dbReference type="EMBL" id="AQZ94792.1"/>
    </source>
</evidence>
<dbReference type="STRING" id="1931241.BVH74_08530"/>
<sequence length="175" mass="18114">MNSQHPTTTGKRLSANKRSGFTLIELMITIAVAAILLTIAVPSFLEATLSSKLRATANNLASSAFLARSEAIKRNTPATLCASSNGTSCTGSWDQGWIVTLADGTIIHQQGKVPNGFRVIGAVTTLSFQPSGVGATTADFTVCRESPSVGSQERAVNISATGRPSVEKTTNGACG</sequence>
<dbReference type="EMBL" id="CP020100">
    <property type="protein sequence ID" value="AQZ94792.1"/>
    <property type="molecule type" value="Genomic_DNA"/>
</dbReference>
<protein>
    <recommendedName>
        <fullName evidence="2">Type II secretion system protein H</fullName>
    </recommendedName>
    <alternativeName>
        <fullName evidence="10">General secretion pathway protein H</fullName>
    </alternativeName>
</protein>
<dbReference type="InterPro" id="IPR012902">
    <property type="entry name" value="N_methyl_site"/>
</dbReference>
<evidence type="ECO:0000256" key="2">
    <source>
        <dbReference type="ARBA" id="ARBA00021549"/>
    </source>
</evidence>
<dbReference type="AlphaFoldDB" id="A0A1V0B4D2"/>
<evidence type="ECO:0000259" key="12">
    <source>
        <dbReference type="Pfam" id="PF12019"/>
    </source>
</evidence>
<keyword evidence="3" id="KW-1003">Cell membrane</keyword>
<dbReference type="GO" id="GO:0015628">
    <property type="term" value="P:protein secretion by the type II secretion system"/>
    <property type="evidence" value="ECO:0007669"/>
    <property type="project" value="InterPro"/>
</dbReference>
<dbReference type="Gene3D" id="3.55.40.10">
    <property type="entry name" value="minor pseudopilin epsh domain"/>
    <property type="match status" value="1"/>
</dbReference>
<evidence type="ECO:0000256" key="11">
    <source>
        <dbReference type="SAM" id="Phobius"/>
    </source>
</evidence>
<keyword evidence="6 11" id="KW-0812">Transmembrane</keyword>
<evidence type="ECO:0000256" key="8">
    <source>
        <dbReference type="ARBA" id="ARBA00023136"/>
    </source>
</evidence>